<gene>
    <name evidence="3" type="ORF">SAMN02745163_03506</name>
</gene>
<dbReference type="EMBL" id="FQZB01000015">
    <property type="protein sequence ID" value="SHK25791.1"/>
    <property type="molecule type" value="Genomic_DNA"/>
</dbReference>
<dbReference type="GO" id="GO:0009401">
    <property type="term" value="P:phosphoenolpyruvate-dependent sugar phosphotransferase system"/>
    <property type="evidence" value="ECO:0007669"/>
    <property type="project" value="InterPro"/>
</dbReference>
<dbReference type="InterPro" id="IPR036095">
    <property type="entry name" value="PTS_EIIB-like_sf"/>
</dbReference>
<dbReference type="Proteomes" id="UP000184310">
    <property type="component" value="Unassembled WGS sequence"/>
</dbReference>
<accession>A0A1M6QZX6</accession>
<dbReference type="AlphaFoldDB" id="A0A1M6QZX6"/>
<dbReference type="CDD" id="cd05563">
    <property type="entry name" value="PTS_IIB_ascorbate"/>
    <property type="match status" value="1"/>
</dbReference>
<sequence length="91" mass="10036">MKFLAVCGFGVGSSMVLKMSIEKVLRELGVDAEVENTDLNSARGADCDVIFTSAELQEELKGTCNVPVYPVKKYMDLAEVKDVVNKYLNEK</sequence>
<dbReference type="STRING" id="1121302.SAMN02745163_03506"/>
<evidence type="ECO:0000313" key="3">
    <source>
        <dbReference type="EMBL" id="SHK25791.1"/>
    </source>
</evidence>
<dbReference type="GO" id="GO:0008982">
    <property type="term" value="F:protein-N(PI)-phosphohistidine-sugar phosphotransferase activity"/>
    <property type="evidence" value="ECO:0007669"/>
    <property type="project" value="InterPro"/>
</dbReference>
<organism evidence="3 4">
    <name type="scientific">Clostridium cavendishii DSM 21758</name>
    <dbReference type="NCBI Taxonomy" id="1121302"/>
    <lineage>
        <taxon>Bacteria</taxon>
        <taxon>Bacillati</taxon>
        <taxon>Bacillota</taxon>
        <taxon>Clostridia</taxon>
        <taxon>Eubacteriales</taxon>
        <taxon>Clostridiaceae</taxon>
        <taxon>Clostridium</taxon>
    </lineage>
</organism>
<evidence type="ECO:0000259" key="2">
    <source>
        <dbReference type="PROSITE" id="PS51099"/>
    </source>
</evidence>
<keyword evidence="1" id="KW-0808">Transferase</keyword>
<dbReference type="OrthoDB" id="6603449at2"/>
<dbReference type="SUPFAM" id="SSF52794">
    <property type="entry name" value="PTS system IIB component-like"/>
    <property type="match status" value="1"/>
</dbReference>
<dbReference type="RefSeq" id="WP_072990934.1">
    <property type="nucleotide sequence ID" value="NZ_FQZB01000015.1"/>
</dbReference>
<dbReference type="InterPro" id="IPR013011">
    <property type="entry name" value="PTS_EIIB_2"/>
</dbReference>
<evidence type="ECO:0000256" key="1">
    <source>
        <dbReference type="ARBA" id="ARBA00022679"/>
    </source>
</evidence>
<keyword evidence="4" id="KW-1185">Reference proteome</keyword>
<dbReference type="PROSITE" id="PS51099">
    <property type="entry name" value="PTS_EIIB_TYPE_2"/>
    <property type="match status" value="1"/>
</dbReference>
<dbReference type="Pfam" id="PF02302">
    <property type="entry name" value="PTS_IIB"/>
    <property type="match status" value="1"/>
</dbReference>
<proteinExistence type="predicted"/>
<dbReference type="InterPro" id="IPR003501">
    <property type="entry name" value="PTS_EIIB_2/3"/>
</dbReference>
<reference evidence="3 4" key="1">
    <citation type="submission" date="2016-11" db="EMBL/GenBank/DDBJ databases">
        <authorList>
            <person name="Jaros S."/>
            <person name="Januszkiewicz K."/>
            <person name="Wedrychowicz H."/>
        </authorList>
    </citation>
    <scope>NUCLEOTIDE SEQUENCE [LARGE SCALE GENOMIC DNA]</scope>
    <source>
        <strain evidence="3 4">DSM 21758</strain>
    </source>
</reference>
<name>A0A1M6QZX6_9CLOT</name>
<feature type="domain" description="PTS EIIB type-2" evidence="2">
    <location>
        <begin position="1"/>
        <end position="91"/>
    </location>
</feature>
<dbReference type="Gene3D" id="3.40.50.2300">
    <property type="match status" value="1"/>
</dbReference>
<protein>
    <submittedName>
        <fullName evidence="3">PTS system, ascorbate-specific IIB component</fullName>
    </submittedName>
</protein>
<evidence type="ECO:0000313" key="4">
    <source>
        <dbReference type="Proteomes" id="UP000184310"/>
    </source>
</evidence>